<evidence type="ECO:0000256" key="6">
    <source>
        <dbReference type="ARBA" id="ARBA00023268"/>
    </source>
</evidence>
<keyword evidence="10" id="KW-1185">Reference proteome</keyword>
<dbReference type="Pfam" id="PF02882">
    <property type="entry name" value="THF_DHG_CYH_C"/>
    <property type="match status" value="1"/>
</dbReference>
<dbReference type="InterPro" id="IPR020630">
    <property type="entry name" value="THF_DH/CycHdrlase_cat_dom"/>
</dbReference>
<keyword evidence="5" id="KW-0560">Oxidoreductase</keyword>
<dbReference type="InterPro" id="IPR036291">
    <property type="entry name" value="NAD(P)-bd_dom_sf"/>
</dbReference>
<dbReference type="SUPFAM" id="SSF51735">
    <property type="entry name" value="NAD(P)-binding Rossmann-fold domains"/>
    <property type="match status" value="1"/>
</dbReference>
<dbReference type="InterPro" id="IPR020631">
    <property type="entry name" value="THF_DH/CycHdrlase_NAD-bd_dom"/>
</dbReference>
<organism evidence="9 10">
    <name type="scientific">Durusdinium trenchii</name>
    <dbReference type="NCBI Taxonomy" id="1381693"/>
    <lineage>
        <taxon>Eukaryota</taxon>
        <taxon>Sar</taxon>
        <taxon>Alveolata</taxon>
        <taxon>Dinophyceae</taxon>
        <taxon>Suessiales</taxon>
        <taxon>Symbiodiniaceae</taxon>
        <taxon>Durusdinium</taxon>
    </lineage>
</organism>
<evidence type="ECO:0000256" key="4">
    <source>
        <dbReference type="ARBA" id="ARBA00022857"/>
    </source>
</evidence>
<dbReference type="EMBL" id="CAXAMM010004581">
    <property type="protein sequence ID" value="CAK9004187.1"/>
    <property type="molecule type" value="Genomic_DNA"/>
</dbReference>
<keyword evidence="6" id="KW-0511">Multifunctional enzyme</keyword>
<keyword evidence="4" id="KW-0521">NADP</keyword>
<dbReference type="InterPro" id="IPR046346">
    <property type="entry name" value="Aminoacid_DH-like_N_sf"/>
</dbReference>
<dbReference type="PANTHER" id="PTHR48099">
    <property type="entry name" value="C-1-TETRAHYDROFOLATE SYNTHASE, CYTOPLASMIC-RELATED"/>
    <property type="match status" value="1"/>
</dbReference>
<evidence type="ECO:0000259" key="7">
    <source>
        <dbReference type="Pfam" id="PF00763"/>
    </source>
</evidence>
<keyword evidence="3" id="KW-0378">Hydrolase</keyword>
<evidence type="ECO:0000256" key="3">
    <source>
        <dbReference type="ARBA" id="ARBA00022801"/>
    </source>
</evidence>
<evidence type="ECO:0000313" key="9">
    <source>
        <dbReference type="EMBL" id="CAK9004187.1"/>
    </source>
</evidence>
<comment type="pathway">
    <text evidence="1">One-carbon metabolism; tetrahydrofolate interconversion.</text>
</comment>
<sequence length="902" mass="99452">MCDLLSELPWVSHPRSEEDDPDLPLPWAWAAAVRGDTDDSSPVSCQVLVVGGYGPDAGSSTEVLDLEASVSSTEFIHLFNLKKTAVAEPHSFGERSPRRQTDEKIIDGRRIAAALCHDVKTAARELQSKYGVTPGLAIIEVGNHNYGQLLDFSGLEPDGPEKLDEHKVNLSNYAELKARMAERCGMHVQILRFSETVTQARLIRIIQGLMEDESIHGILVELPLPQHLNEMEILQAIGPSKDVDGLAFANLGRLMIGGGYKSGAEPSSRPTVPMGVMELLLRSKVDLPGKHAVVLGRSSTVGAPIAALLTAHDCTVTTCHSQSVKVEEHIARADILVSCAGRPGFVRGAWLKPGAVIIDVGMNVVPEGGKGRIVGDVCFEEAVRVASKITPVPGGMGHISFAILLRNVLNLARSAAQLTRIGIGPTGHEMFRCADHLRFPDLGLKVPRVLLPRQGLDFTKWCVIACDQYTSQPEYWKAVKDIVKDAPSTLNLIFPEVYLGDAKGNQQIIRGIRDKMYEYDRDRILEPQHPGFVLIDRKTPHVSSRKGLLVALDLDMYSFEKGSQSLIRPTEKTIPERLPPRIAIREQSPLELPHILVLIDDPSKTVIEPLMARADTFPKLYDFDLMKGSGHLRGWHVAESAAVEGVVAALRSLASPENFRRRYEAAENQGVILFPVGDGNHSLATAKQCWENLKRKGADPETHPARHALVELVNIHDPGMTFEPIHRLVFNIDVDKALKDLQADVEKRGWGPLQMLTGTLATLRNKEKGVHYVEFRSQKRSGVLAIAHSPLVLEVATLTAWLDPYLAGHPSMSVDYVHGEEVIAEKTAEAASNLAFLFPIMDKNDLVKTVVKEGVLPRKTFSMGAADEKRFYFECQRIVPEFTFFKSDFFRRGSVSVPLSER</sequence>
<feature type="domain" description="Tetrahydrofolate dehydrogenase/cyclohydrolase NAD(P)-binding" evidence="8">
    <location>
        <begin position="270"/>
        <end position="414"/>
    </location>
</feature>
<name>A0ABP0INK0_9DINO</name>
<dbReference type="Gene3D" id="3.40.50.720">
    <property type="entry name" value="NAD(P)-binding Rossmann-like Domain"/>
    <property type="match status" value="1"/>
</dbReference>
<keyword evidence="2" id="KW-0554">One-carbon metabolism</keyword>
<dbReference type="HAMAP" id="MF_01576">
    <property type="entry name" value="THF_DHG_CYH"/>
    <property type="match status" value="1"/>
</dbReference>
<dbReference type="Gene3D" id="3.40.50.10860">
    <property type="entry name" value="Leucine Dehydrogenase, chain A, domain 1"/>
    <property type="match status" value="1"/>
</dbReference>
<evidence type="ECO:0000313" key="10">
    <source>
        <dbReference type="Proteomes" id="UP001642464"/>
    </source>
</evidence>
<dbReference type="PANTHER" id="PTHR48099:SF5">
    <property type="entry name" value="C-1-TETRAHYDROFOLATE SYNTHASE, CYTOPLASMIC"/>
    <property type="match status" value="1"/>
</dbReference>
<accession>A0ABP0INK0</accession>
<evidence type="ECO:0000256" key="2">
    <source>
        <dbReference type="ARBA" id="ARBA00022563"/>
    </source>
</evidence>
<evidence type="ECO:0000256" key="5">
    <source>
        <dbReference type="ARBA" id="ARBA00023002"/>
    </source>
</evidence>
<evidence type="ECO:0000256" key="1">
    <source>
        <dbReference type="ARBA" id="ARBA00004777"/>
    </source>
</evidence>
<dbReference type="InterPro" id="IPR000672">
    <property type="entry name" value="THF_DH/CycHdrlase"/>
</dbReference>
<dbReference type="CDD" id="cd01080">
    <property type="entry name" value="NAD_bind_m-THF_DH_Cyclohyd"/>
    <property type="match status" value="1"/>
</dbReference>
<comment type="caution">
    <text evidence="9">The sequence shown here is derived from an EMBL/GenBank/DDBJ whole genome shotgun (WGS) entry which is preliminary data.</text>
</comment>
<protein>
    <submittedName>
        <fullName evidence="9">Mitochondrial (C1-THF synthase)</fullName>
    </submittedName>
</protein>
<dbReference type="Pfam" id="PF00763">
    <property type="entry name" value="THF_DHG_CYH"/>
    <property type="match status" value="1"/>
</dbReference>
<dbReference type="SUPFAM" id="SSF53223">
    <property type="entry name" value="Aminoacid dehydrogenase-like, N-terminal domain"/>
    <property type="match status" value="1"/>
</dbReference>
<dbReference type="Proteomes" id="UP001642464">
    <property type="component" value="Unassembled WGS sequence"/>
</dbReference>
<dbReference type="Pfam" id="PF06245">
    <property type="entry name" value="DUF1015"/>
    <property type="match status" value="1"/>
</dbReference>
<reference evidence="9 10" key="1">
    <citation type="submission" date="2024-02" db="EMBL/GenBank/DDBJ databases">
        <authorList>
            <person name="Chen Y."/>
            <person name="Shah S."/>
            <person name="Dougan E. K."/>
            <person name="Thang M."/>
            <person name="Chan C."/>
        </authorList>
    </citation>
    <scope>NUCLEOTIDE SEQUENCE [LARGE SCALE GENOMIC DNA]</scope>
</reference>
<gene>
    <name evidence="9" type="ORF">SCF082_LOCUS8065</name>
</gene>
<feature type="domain" description="Tetrahydrofolate dehydrogenase/cyclohydrolase catalytic" evidence="7">
    <location>
        <begin position="172"/>
        <end position="244"/>
    </location>
</feature>
<evidence type="ECO:0000259" key="8">
    <source>
        <dbReference type="Pfam" id="PF02882"/>
    </source>
</evidence>
<proteinExistence type="inferred from homology"/>
<dbReference type="PRINTS" id="PR00085">
    <property type="entry name" value="THFDHDRGNASE"/>
</dbReference>
<dbReference type="InterPro" id="IPR008323">
    <property type="entry name" value="UCP033563"/>
</dbReference>